<dbReference type="AlphaFoldDB" id="A0A1A6A916"/>
<evidence type="ECO:0000313" key="2">
    <source>
        <dbReference type="EMBL" id="WWC59979.1"/>
    </source>
</evidence>
<dbReference type="VEuPathDB" id="FungiDB:I303_02556"/>
<reference evidence="1" key="1">
    <citation type="submission" date="2013-07" db="EMBL/GenBank/DDBJ databases">
        <title>The Genome Sequence of Cryptococcus dejecticola CBS10117.</title>
        <authorList>
            <consortium name="The Broad Institute Genome Sequencing Platform"/>
            <person name="Cuomo C."/>
            <person name="Litvintseva A."/>
            <person name="Chen Y."/>
            <person name="Heitman J."/>
            <person name="Sun S."/>
            <person name="Springer D."/>
            <person name="Dromer F."/>
            <person name="Young S.K."/>
            <person name="Zeng Q."/>
            <person name="Gargeya S."/>
            <person name="Fitzgerald M."/>
            <person name="Abouelleil A."/>
            <person name="Alvarado L."/>
            <person name="Berlin A.M."/>
            <person name="Chapman S.B."/>
            <person name="Dewar J."/>
            <person name="Goldberg J."/>
            <person name="Griggs A."/>
            <person name="Gujja S."/>
            <person name="Hansen M."/>
            <person name="Howarth C."/>
            <person name="Imamovic A."/>
            <person name="Larimer J."/>
            <person name="McCowan C."/>
            <person name="Murphy C."/>
            <person name="Pearson M."/>
            <person name="Priest M."/>
            <person name="Roberts A."/>
            <person name="Saif S."/>
            <person name="Shea T."/>
            <person name="Sykes S."/>
            <person name="Wortman J."/>
            <person name="Nusbaum C."/>
            <person name="Birren B."/>
        </authorList>
    </citation>
    <scope>NUCLEOTIDE SEQUENCE [LARGE SCALE GENOMIC DNA]</scope>
    <source>
        <strain evidence="1">CBS 10117</strain>
    </source>
</reference>
<dbReference type="OrthoDB" id="10554026at2759"/>
<dbReference type="EMBL" id="CP144532">
    <property type="protein sequence ID" value="WWC59979.1"/>
    <property type="molecule type" value="Genomic_DNA"/>
</dbReference>
<gene>
    <name evidence="1" type="ORF">I303_02556</name>
    <name evidence="2" type="ORF">I303_102542</name>
</gene>
<reference evidence="2" key="3">
    <citation type="submission" date="2024-02" db="EMBL/GenBank/DDBJ databases">
        <title>Comparative genomics of Cryptococcus and Kwoniella reveals pathogenesis evolution and contrasting modes of karyotype evolution via chromosome fusion or intercentromeric recombination.</title>
        <authorList>
            <person name="Coelho M.A."/>
            <person name="David-Palma M."/>
            <person name="Shea T."/>
            <person name="Bowers K."/>
            <person name="McGinley-Smith S."/>
            <person name="Mohammad A.W."/>
            <person name="Gnirke A."/>
            <person name="Yurkov A.M."/>
            <person name="Nowrousian M."/>
            <person name="Sun S."/>
            <person name="Cuomo C.A."/>
            <person name="Heitman J."/>
        </authorList>
    </citation>
    <scope>NUCLEOTIDE SEQUENCE</scope>
    <source>
        <strain evidence="2">CBS 10117</strain>
    </source>
</reference>
<dbReference type="GeneID" id="28966255"/>
<proteinExistence type="predicted"/>
<dbReference type="RefSeq" id="XP_018264390.1">
    <property type="nucleotide sequence ID" value="XM_018405896.1"/>
</dbReference>
<reference evidence="2" key="2">
    <citation type="submission" date="2013-07" db="EMBL/GenBank/DDBJ databases">
        <authorList>
            <consortium name="The Broad Institute Genome Sequencing Platform"/>
            <person name="Cuomo C."/>
            <person name="Litvintseva A."/>
            <person name="Chen Y."/>
            <person name="Heitman J."/>
            <person name="Sun S."/>
            <person name="Springer D."/>
            <person name="Dromer F."/>
            <person name="Young S.K."/>
            <person name="Zeng Q."/>
            <person name="Gargeya S."/>
            <person name="Fitzgerald M."/>
            <person name="Abouelleil A."/>
            <person name="Alvarado L."/>
            <person name="Berlin A.M."/>
            <person name="Chapman S.B."/>
            <person name="Dewar J."/>
            <person name="Goldberg J."/>
            <person name="Griggs A."/>
            <person name="Gujja S."/>
            <person name="Hansen M."/>
            <person name="Howarth C."/>
            <person name="Imamovic A."/>
            <person name="Larimer J."/>
            <person name="McCowan C."/>
            <person name="Murphy C."/>
            <person name="Pearson M."/>
            <person name="Priest M."/>
            <person name="Roberts A."/>
            <person name="Saif S."/>
            <person name="Shea T."/>
            <person name="Sykes S."/>
            <person name="Wortman J."/>
            <person name="Nusbaum C."/>
            <person name="Birren B."/>
        </authorList>
    </citation>
    <scope>NUCLEOTIDE SEQUENCE</scope>
    <source>
        <strain evidence="2">CBS 10117</strain>
    </source>
</reference>
<evidence type="ECO:0000313" key="1">
    <source>
        <dbReference type="EMBL" id="OBR86548.1"/>
    </source>
</evidence>
<dbReference type="Proteomes" id="UP000078595">
    <property type="component" value="Chromosome 3"/>
</dbReference>
<organism evidence="1">
    <name type="scientific">Kwoniella dejecticola CBS 10117</name>
    <dbReference type="NCBI Taxonomy" id="1296121"/>
    <lineage>
        <taxon>Eukaryota</taxon>
        <taxon>Fungi</taxon>
        <taxon>Dikarya</taxon>
        <taxon>Basidiomycota</taxon>
        <taxon>Agaricomycotina</taxon>
        <taxon>Tremellomycetes</taxon>
        <taxon>Tremellales</taxon>
        <taxon>Cryptococcaceae</taxon>
        <taxon>Kwoniella</taxon>
    </lineage>
</organism>
<keyword evidence="3" id="KW-1185">Reference proteome</keyword>
<name>A0A1A6A916_9TREE</name>
<accession>A0A1A6A916</accession>
<evidence type="ECO:0000313" key="3">
    <source>
        <dbReference type="Proteomes" id="UP000078595"/>
    </source>
</evidence>
<sequence>MSQPVVKLDSLDRQTGEEIETTLQPGVTHRRGPGDEWTLSPDGLGATVTLQRSRTPSDELESIMMHLKDGSRFEADEYYDANVYYQDEDQGSTRTAEGQEYYSLQYQTRVDGFLQIHPFTMRAGDTKESGSISLRATEEGVKLAKTDTLYKPTTTITDHRTLQPGETHDLGGGQALWLKSAADEPG</sequence>
<dbReference type="EMBL" id="KI894029">
    <property type="protein sequence ID" value="OBR86548.1"/>
    <property type="molecule type" value="Genomic_DNA"/>
</dbReference>
<dbReference type="KEGG" id="kdj:28966255"/>
<protein>
    <submittedName>
        <fullName evidence="1">Uncharacterized protein</fullName>
    </submittedName>
</protein>